<name>A0A844FGQ5_9FIRM</name>
<reference evidence="2 3" key="1">
    <citation type="submission" date="2019-08" db="EMBL/GenBank/DDBJ databases">
        <title>In-depth cultivation of the pig gut microbiome towards novel bacterial diversity and tailored functional studies.</title>
        <authorList>
            <person name="Wylensek D."/>
            <person name="Hitch T.C.A."/>
            <person name="Clavel T."/>
        </authorList>
    </citation>
    <scope>NUCLEOTIDE SEQUENCE [LARGE SCALE GENOMIC DNA]</scope>
    <source>
        <strain evidence="2 3">Med78-601-WT-4W-RMD-3</strain>
    </source>
</reference>
<dbReference type="AlphaFoldDB" id="A0A844FGQ5"/>
<dbReference type="Proteomes" id="UP000462760">
    <property type="component" value="Unassembled WGS sequence"/>
</dbReference>
<keyword evidence="2" id="KW-0067">ATP-binding</keyword>
<evidence type="ECO:0000313" key="3">
    <source>
        <dbReference type="Proteomes" id="UP000462760"/>
    </source>
</evidence>
<protein>
    <submittedName>
        <fullName evidence="2">Replicative DNA helicase</fullName>
    </submittedName>
</protein>
<keyword evidence="1" id="KW-1133">Transmembrane helix</keyword>
<comment type="caution">
    <text evidence="2">The sequence shown here is derived from an EMBL/GenBank/DDBJ whole genome shotgun (WGS) entry which is preliminary data.</text>
</comment>
<proteinExistence type="predicted"/>
<gene>
    <name evidence="2" type="ORF">FYJ27_05660</name>
</gene>
<keyword evidence="2" id="KW-0547">Nucleotide-binding</keyword>
<keyword evidence="1" id="KW-0472">Membrane</keyword>
<accession>A0A844FGQ5</accession>
<dbReference type="RefSeq" id="WP_154483897.1">
    <property type="nucleotide sequence ID" value="NZ_VULR01000006.1"/>
</dbReference>
<keyword evidence="2" id="KW-0378">Hydrolase</keyword>
<feature type="transmembrane region" description="Helical" evidence="1">
    <location>
        <begin position="37"/>
        <end position="55"/>
    </location>
</feature>
<dbReference type="OrthoDB" id="1685048at2"/>
<dbReference type="GO" id="GO:0004386">
    <property type="term" value="F:helicase activity"/>
    <property type="evidence" value="ECO:0007669"/>
    <property type="project" value="UniProtKB-KW"/>
</dbReference>
<keyword evidence="1" id="KW-0812">Transmembrane</keyword>
<evidence type="ECO:0000313" key="2">
    <source>
        <dbReference type="EMBL" id="MSS43217.1"/>
    </source>
</evidence>
<keyword evidence="2" id="KW-0347">Helicase</keyword>
<dbReference type="EMBL" id="VULR01000006">
    <property type="protein sequence ID" value="MSS43217.1"/>
    <property type="molecule type" value="Genomic_DNA"/>
</dbReference>
<sequence length="498" mass="58812">MKVGATEVLENYGERVSRLSIYEPFLKLRNKKERDNSGNIINLSSLGFITLLFFFENMIIRNKEVGANELAEFFHEINNGKIDLDIEGFRKLARKIIDVFRPPSGERNSKTFYNWETGEEETIYYSILKASKSDTKSNTQYYTLDEEGLELIFATKEYFSEFQLSISQLLLRKQLEKGEFVGALRQIDEMRLSVENLRDRMVKIKHDINRNIVSEEIQKRYGELIEDINIRLTRENEEFDELESFVKDTRDNMAYEVKDEKDKKAYELIIQIDRELDKVHSEHRKLLTESIVLKTTALEAAQESLYFMGLETFNFKQEITNRFISTPLPLISSQQLIKPFMFLEMNRSWSPTSVFERQRVESEKKIEKNHAFSQPVDEEMLDKFKEITRNNFKKIMEILLEILGNGNEITLDKVIEYIKLNQKDMLDERTFYDFWIILHQKSPILVDGGEEVHTGLLKDATELLVGKYKRLEVVELNNILEINNRFKIKNMIFKLEEL</sequence>
<evidence type="ECO:0000256" key="1">
    <source>
        <dbReference type="SAM" id="Phobius"/>
    </source>
</evidence>
<organism evidence="2 3">
    <name type="scientific">Anaerosalibacter bizertensis</name>
    <dbReference type="NCBI Taxonomy" id="932217"/>
    <lineage>
        <taxon>Bacteria</taxon>
        <taxon>Bacillati</taxon>
        <taxon>Bacillota</taxon>
        <taxon>Tissierellia</taxon>
        <taxon>Tissierellales</taxon>
        <taxon>Sporanaerobacteraceae</taxon>
        <taxon>Anaerosalibacter</taxon>
    </lineage>
</organism>